<evidence type="ECO:0000256" key="14">
    <source>
        <dbReference type="RuleBase" id="RU000461"/>
    </source>
</evidence>
<feature type="binding site" description="axial binding residue" evidence="13">
    <location>
        <position position="317"/>
    </location>
    <ligand>
        <name>heme</name>
        <dbReference type="ChEBI" id="CHEBI:30413"/>
    </ligand>
    <ligandPart>
        <name>Fe</name>
        <dbReference type="ChEBI" id="CHEBI:18248"/>
    </ligandPart>
</feature>
<dbReference type="PROSITE" id="PS00086">
    <property type="entry name" value="CYTOCHROME_P450"/>
    <property type="match status" value="1"/>
</dbReference>
<evidence type="ECO:0000256" key="13">
    <source>
        <dbReference type="PIRSR" id="PIRSR602401-1"/>
    </source>
</evidence>
<keyword evidence="16" id="KW-1185">Reference proteome</keyword>
<proteinExistence type="inferred from homology"/>
<evidence type="ECO:0000256" key="5">
    <source>
        <dbReference type="ARBA" id="ARBA00022617"/>
    </source>
</evidence>
<evidence type="ECO:0000313" key="15">
    <source>
        <dbReference type="EMBL" id="KAJ8957943.1"/>
    </source>
</evidence>
<evidence type="ECO:0000256" key="6">
    <source>
        <dbReference type="ARBA" id="ARBA00022723"/>
    </source>
</evidence>
<dbReference type="Gene3D" id="1.10.630.10">
    <property type="entry name" value="Cytochrome P450"/>
    <property type="match status" value="1"/>
</dbReference>
<dbReference type="PRINTS" id="PR00385">
    <property type="entry name" value="P450"/>
</dbReference>
<dbReference type="GO" id="GO:0016705">
    <property type="term" value="F:oxidoreductase activity, acting on paired donors, with incorporation or reduction of molecular oxygen"/>
    <property type="evidence" value="ECO:0007669"/>
    <property type="project" value="InterPro"/>
</dbReference>
<organism evidence="15 16">
    <name type="scientific">Aromia moschata</name>
    <dbReference type="NCBI Taxonomy" id="1265417"/>
    <lineage>
        <taxon>Eukaryota</taxon>
        <taxon>Metazoa</taxon>
        <taxon>Ecdysozoa</taxon>
        <taxon>Arthropoda</taxon>
        <taxon>Hexapoda</taxon>
        <taxon>Insecta</taxon>
        <taxon>Pterygota</taxon>
        <taxon>Neoptera</taxon>
        <taxon>Endopterygota</taxon>
        <taxon>Coleoptera</taxon>
        <taxon>Polyphaga</taxon>
        <taxon>Cucujiformia</taxon>
        <taxon>Chrysomeloidea</taxon>
        <taxon>Cerambycidae</taxon>
        <taxon>Cerambycinae</taxon>
        <taxon>Callichromatini</taxon>
        <taxon>Aromia</taxon>
    </lineage>
</organism>
<dbReference type="GO" id="GO:0005506">
    <property type="term" value="F:iron ion binding"/>
    <property type="evidence" value="ECO:0007669"/>
    <property type="project" value="InterPro"/>
</dbReference>
<comment type="similarity">
    <text evidence="4 14">Belongs to the cytochrome P450 family.</text>
</comment>
<keyword evidence="10 13" id="KW-0408">Iron</keyword>
<sequence>METVKGETHPTFTSGKMKMMFDTVLQCSQYMIDAMEKCVNERKDIDIRDFLASFTTDVIGSCAFGIECNTFKETDSIFRKMGDNIFKVDSFLLMIKMILISKMPQLSHKLGLKSIRNDVSTFFMDLVQRTVKYREDKNFTRPDFLQLLIAMKNATKDTDHPFTMQQLAAQVFLFFVAGFDTSSMTMNFTIYELCRNPVMQEKARKEVLEVLERHEGKITYESLSEMKYLQQAIDEALRLYPPVVTLSRVCVKDYKLRDTNIVIEKGTPVFIPLGALHRDPDYYPDPEKFDPGRFSPENIASRHPYTHLPFGEGPRNCIGLRFGQMQSKIGLATILQKFRLSISPTTKMPLHLDEQVLLLKSIETLFIKAESL</sequence>
<evidence type="ECO:0000256" key="9">
    <source>
        <dbReference type="ARBA" id="ARBA00023002"/>
    </source>
</evidence>
<dbReference type="PANTHER" id="PTHR24292">
    <property type="entry name" value="CYTOCHROME P450"/>
    <property type="match status" value="1"/>
</dbReference>
<evidence type="ECO:0000256" key="3">
    <source>
        <dbReference type="ARBA" id="ARBA00004406"/>
    </source>
</evidence>
<evidence type="ECO:0000256" key="10">
    <source>
        <dbReference type="ARBA" id="ARBA00023004"/>
    </source>
</evidence>
<reference evidence="15" key="1">
    <citation type="journal article" date="2023" name="Insect Mol. Biol.">
        <title>Genome sequencing provides insights into the evolution of gene families encoding plant cell wall-degrading enzymes in longhorned beetles.</title>
        <authorList>
            <person name="Shin N.R."/>
            <person name="Okamura Y."/>
            <person name="Kirsch R."/>
            <person name="Pauchet Y."/>
        </authorList>
    </citation>
    <scope>NUCLEOTIDE SEQUENCE</scope>
    <source>
        <strain evidence="15">AMC_N1</strain>
    </source>
</reference>
<keyword evidence="6 13" id="KW-0479">Metal-binding</keyword>
<keyword evidence="5 13" id="KW-0349">Heme</keyword>
<evidence type="ECO:0008006" key="17">
    <source>
        <dbReference type="Google" id="ProtNLM"/>
    </source>
</evidence>
<evidence type="ECO:0000256" key="1">
    <source>
        <dbReference type="ARBA" id="ARBA00001971"/>
    </source>
</evidence>
<comment type="cofactor">
    <cofactor evidence="1 13">
        <name>heme</name>
        <dbReference type="ChEBI" id="CHEBI:30413"/>
    </cofactor>
</comment>
<keyword evidence="11 14" id="KW-0503">Monooxygenase</keyword>
<dbReference type="CDD" id="cd11056">
    <property type="entry name" value="CYP6-like"/>
    <property type="match status" value="1"/>
</dbReference>
<dbReference type="PRINTS" id="PR00463">
    <property type="entry name" value="EP450I"/>
</dbReference>
<dbReference type="SUPFAM" id="SSF48264">
    <property type="entry name" value="Cytochrome P450"/>
    <property type="match status" value="1"/>
</dbReference>
<dbReference type="InterPro" id="IPR050476">
    <property type="entry name" value="Insect_CytP450_Detox"/>
</dbReference>
<keyword evidence="9 14" id="KW-0560">Oxidoreductase</keyword>
<comment type="subcellular location">
    <subcellularLocation>
        <location evidence="3">Endoplasmic reticulum membrane</location>
        <topology evidence="3">Peripheral membrane protein</topology>
    </subcellularLocation>
    <subcellularLocation>
        <location evidence="2">Microsome membrane</location>
        <topology evidence="2">Peripheral membrane protein</topology>
    </subcellularLocation>
</comment>
<evidence type="ECO:0000256" key="4">
    <source>
        <dbReference type="ARBA" id="ARBA00010617"/>
    </source>
</evidence>
<dbReference type="Pfam" id="PF00067">
    <property type="entry name" value="p450"/>
    <property type="match status" value="1"/>
</dbReference>
<keyword evidence="8" id="KW-0492">Microsome</keyword>
<keyword evidence="7" id="KW-0256">Endoplasmic reticulum</keyword>
<evidence type="ECO:0000256" key="8">
    <source>
        <dbReference type="ARBA" id="ARBA00022848"/>
    </source>
</evidence>
<dbReference type="InterPro" id="IPR001128">
    <property type="entry name" value="Cyt_P450"/>
</dbReference>
<dbReference type="InterPro" id="IPR036396">
    <property type="entry name" value="Cyt_P450_sf"/>
</dbReference>
<dbReference type="FunFam" id="1.10.630.10:FF:000042">
    <property type="entry name" value="Cytochrome P450"/>
    <property type="match status" value="1"/>
</dbReference>
<evidence type="ECO:0000256" key="2">
    <source>
        <dbReference type="ARBA" id="ARBA00004174"/>
    </source>
</evidence>
<dbReference type="GO" id="GO:0020037">
    <property type="term" value="F:heme binding"/>
    <property type="evidence" value="ECO:0007669"/>
    <property type="project" value="InterPro"/>
</dbReference>
<evidence type="ECO:0000256" key="12">
    <source>
        <dbReference type="ARBA" id="ARBA00023136"/>
    </source>
</evidence>
<name>A0AAV8Z1L5_9CUCU</name>
<dbReference type="InterPro" id="IPR002401">
    <property type="entry name" value="Cyt_P450_E_grp-I"/>
</dbReference>
<evidence type="ECO:0000256" key="7">
    <source>
        <dbReference type="ARBA" id="ARBA00022824"/>
    </source>
</evidence>
<gene>
    <name evidence="15" type="ORF">NQ318_001942</name>
</gene>
<evidence type="ECO:0000256" key="11">
    <source>
        <dbReference type="ARBA" id="ARBA00023033"/>
    </source>
</evidence>
<dbReference type="GO" id="GO:0004497">
    <property type="term" value="F:monooxygenase activity"/>
    <property type="evidence" value="ECO:0007669"/>
    <property type="project" value="UniProtKB-KW"/>
</dbReference>
<dbReference type="EMBL" id="JAPWTK010000020">
    <property type="protein sequence ID" value="KAJ8957943.1"/>
    <property type="molecule type" value="Genomic_DNA"/>
</dbReference>
<dbReference type="Proteomes" id="UP001162162">
    <property type="component" value="Unassembled WGS sequence"/>
</dbReference>
<protein>
    <recommendedName>
        <fullName evidence="17">Cytochrome P450</fullName>
    </recommendedName>
</protein>
<accession>A0AAV8Z1L5</accession>
<evidence type="ECO:0000313" key="16">
    <source>
        <dbReference type="Proteomes" id="UP001162162"/>
    </source>
</evidence>
<dbReference type="AlphaFoldDB" id="A0AAV8Z1L5"/>
<dbReference type="InterPro" id="IPR017972">
    <property type="entry name" value="Cyt_P450_CS"/>
</dbReference>
<dbReference type="PANTHER" id="PTHR24292:SF100">
    <property type="entry name" value="CYTOCHROME P450 6A16, ISOFORM B-RELATED"/>
    <property type="match status" value="1"/>
</dbReference>
<dbReference type="GO" id="GO:0005789">
    <property type="term" value="C:endoplasmic reticulum membrane"/>
    <property type="evidence" value="ECO:0007669"/>
    <property type="project" value="UniProtKB-SubCell"/>
</dbReference>
<keyword evidence="12" id="KW-0472">Membrane</keyword>
<comment type="caution">
    <text evidence="15">The sequence shown here is derived from an EMBL/GenBank/DDBJ whole genome shotgun (WGS) entry which is preliminary data.</text>
</comment>